<keyword evidence="2" id="KW-1185">Reference proteome</keyword>
<gene>
    <name evidence="1" type="ORF">VPAL9027_03055</name>
</gene>
<dbReference type="RefSeq" id="WP_077315427.1">
    <property type="nucleotide sequence ID" value="NZ_AP024887.1"/>
</dbReference>
<dbReference type="AlphaFoldDB" id="A0A1R4B7Z3"/>
<dbReference type="OrthoDB" id="5398457at2"/>
<dbReference type="EMBL" id="FUFT01000009">
    <property type="protein sequence ID" value="SJL85034.1"/>
    <property type="molecule type" value="Genomic_DNA"/>
</dbReference>
<accession>A0A1R4B7Z3</accession>
<evidence type="ECO:0000313" key="2">
    <source>
        <dbReference type="Proteomes" id="UP000189475"/>
    </source>
</evidence>
<protein>
    <submittedName>
        <fullName evidence="1">Uncharacterized protein</fullName>
    </submittedName>
</protein>
<dbReference type="Proteomes" id="UP000189475">
    <property type="component" value="Unassembled WGS sequence"/>
</dbReference>
<organism evidence="1 2">
    <name type="scientific">Vibrio palustris</name>
    <dbReference type="NCBI Taxonomy" id="1918946"/>
    <lineage>
        <taxon>Bacteria</taxon>
        <taxon>Pseudomonadati</taxon>
        <taxon>Pseudomonadota</taxon>
        <taxon>Gammaproteobacteria</taxon>
        <taxon>Vibrionales</taxon>
        <taxon>Vibrionaceae</taxon>
        <taxon>Vibrio</taxon>
    </lineage>
</organism>
<dbReference type="STRING" id="1918946.VPAL9027_03055"/>
<proteinExistence type="predicted"/>
<name>A0A1R4B7Z3_9VIBR</name>
<evidence type="ECO:0000313" key="1">
    <source>
        <dbReference type="EMBL" id="SJL85034.1"/>
    </source>
</evidence>
<sequence>MSKTLCKWPRKDIESSFDELCQVIASPTYVCRSCARSAADRSFLCKPVALQESNGVLIDNTKEQLSEWKKTAQTGVVVVEPETSSIKQTKKALKRQKKATKKLAKLAKQQKKWTKKQKKLARSFQKLQKQSSQFIELETTPIH</sequence>
<reference evidence="1 2" key="1">
    <citation type="submission" date="2017-02" db="EMBL/GenBank/DDBJ databases">
        <authorList>
            <person name="Peterson S.W."/>
        </authorList>
    </citation>
    <scope>NUCLEOTIDE SEQUENCE [LARGE SCALE GENOMIC DNA]</scope>
    <source>
        <strain evidence="1 2">CECT 9027</strain>
    </source>
</reference>